<comment type="caution">
    <text evidence="2">The sequence shown here is derived from an EMBL/GenBank/DDBJ whole genome shotgun (WGS) entry which is preliminary data.</text>
</comment>
<evidence type="ECO:0000313" key="3">
    <source>
        <dbReference type="Proteomes" id="UP000570678"/>
    </source>
</evidence>
<keyword evidence="2" id="KW-0378">Hydrolase</keyword>
<dbReference type="AlphaFoldDB" id="A0A846YFN9"/>
<proteinExistence type="predicted"/>
<dbReference type="GO" id="GO:0016787">
    <property type="term" value="F:hydrolase activity"/>
    <property type="evidence" value="ECO:0007669"/>
    <property type="project" value="UniProtKB-KW"/>
</dbReference>
<gene>
    <name evidence="2" type="ORF">HGA15_07300</name>
</gene>
<dbReference type="EMBL" id="JAAXOT010000003">
    <property type="protein sequence ID" value="NKY55968.1"/>
    <property type="molecule type" value="Genomic_DNA"/>
</dbReference>
<keyword evidence="3" id="KW-1185">Reference proteome</keyword>
<dbReference type="RefSeq" id="WP_062972128.1">
    <property type="nucleotide sequence ID" value="NZ_JAAXOT010000003.1"/>
</dbReference>
<dbReference type="Gene3D" id="3.40.50.1820">
    <property type="entry name" value="alpha/beta hydrolase"/>
    <property type="match status" value="1"/>
</dbReference>
<sequence>MKAVVALIVRICLVVVCLGLGANATPAAFAQPGPAAPNPVLVIGGFDADRGILEKLREALDEWGYPAYSMVLPDVPSLSGAPTGSAPIAESAAAVARAVDEIRRETGAARVDLAGHSMGGLAARHYVKFLRGGESVGTYVDFGTPNSGQSLGLLCSLFWPGCLDIAPGSPFLRALNEPPAVPPGLSAYHLFSENEGPEREPLPGAINASVQDFCPGRHVIHRNEPRDGAFQELIVSALRGGPLATGCP</sequence>
<dbReference type="InterPro" id="IPR029058">
    <property type="entry name" value="AB_hydrolase_fold"/>
</dbReference>
<protein>
    <submittedName>
        <fullName evidence="2">Alpha/beta hydrolase</fullName>
    </submittedName>
</protein>
<accession>A0A846YFN9</accession>
<reference evidence="2 3" key="1">
    <citation type="submission" date="2020-04" db="EMBL/GenBank/DDBJ databases">
        <title>MicrobeNet Type strains.</title>
        <authorList>
            <person name="Nicholson A.C."/>
        </authorList>
    </citation>
    <scope>NUCLEOTIDE SEQUENCE [LARGE SCALE GENOMIC DNA]</scope>
    <source>
        <strain evidence="2 3">JCM 3332</strain>
    </source>
</reference>
<name>A0A846YFN9_9NOCA</name>
<feature type="signal peptide" evidence="1">
    <location>
        <begin position="1"/>
        <end position="30"/>
    </location>
</feature>
<evidence type="ECO:0000313" key="2">
    <source>
        <dbReference type="EMBL" id="NKY55968.1"/>
    </source>
</evidence>
<organism evidence="2 3">
    <name type="scientific">Nocardia flavorosea</name>
    <dbReference type="NCBI Taxonomy" id="53429"/>
    <lineage>
        <taxon>Bacteria</taxon>
        <taxon>Bacillati</taxon>
        <taxon>Actinomycetota</taxon>
        <taxon>Actinomycetes</taxon>
        <taxon>Mycobacteriales</taxon>
        <taxon>Nocardiaceae</taxon>
        <taxon>Nocardia</taxon>
    </lineage>
</organism>
<dbReference type="SUPFAM" id="SSF53474">
    <property type="entry name" value="alpha/beta-Hydrolases"/>
    <property type="match status" value="1"/>
</dbReference>
<evidence type="ECO:0000256" key="1">
    <source>
        <dbReference type="SAM" id="SignalP"/>
    </source>
</evidence>
<feature type="chain" id="PRO_5032805035" evidence="1">
    <location>
        <begin position="31"/>
        <end position="248"/>
    </location>
</feature>
<dbReference type="Proteomes" id="UP000570678">
    <property type="component" value="Unassembled WGS sequence"/>
</dbReference>
<keyword evidence="1" id="KW-0732">Signal</keyword>